<feature type="non-terminal residue" evidence="1">
    <location>
        <position position="1"/>
    </location>
</feature>
<evidence type="ECO:0000313" key="1">
    <source>
        <dbReference type="EMBL" id="RDX67283.1"/>
    </source>
</evidence>
<dbReference type="Proteomes" id="UP000257109">
    <property type="component" value="Unassembled WGS sequence"/>
</dbReference>
<dbReference type="AlphaFoldDB" id="A0A371EMK0"/>
<reference evidence="1" key="1">
    <citation type="submission" date="2018-05" db="EMBL/GenBank/DDBJ databases">
        <title>Draft genome of Mucuna pruriens seed.</title>
        <authorList>
            <person name="Nnadi N.E."/>
            <person name="Vos R."/>
            <person name="Hasami M.H."/>
            <person name="Devisetty U.K."/>
            <person name="Aguiy J.C."/>
        </authorList>
    </citation>
    <scope>NUCLEOTIDE SEQUENCE [LARGE SCALE GENOMIC DNA]</scope>
    <source>
        <strain evidence="1">JCA_2017</strain>
    </source>
</reference>
<evidence type="ECO:0000313" key="2">
    <source>
        <dbReference type="Proteomes" id="UP000257109"/>
    </source>
</evidence>
<name>A0A371EMK0_MUCPR</name>
<keyword evidence="2" id="KW-1185">Reference proteome</keyword>
<accession>A0A371EMK0</accession>
<dbReference type="EMBL" id="QJKJ01013066">
    <property type="protein sequence ID" value="RDX67283.1"/>
    <property type="molecule type" value="Genomic_DNA"/>
</dbReference>
<protein>
    <submittedName>
        <fullName evidence="1">Uncharacterized protein</fullName>
    </submittedName>
</protein>
<proteinExistence type="predicted"/>
<sequence length="82" mass="10078">MWKNMTRQIDKYNKKKDKKKRIIFIVWQDNNIKSYDDSNEKEVNLYLMVSHKEDGEENNTKVDFCLYLTNYKIHLKNFTIII</sequence>
<comment type="caution">
    <text evidence="1">The sequence shown here is derived from an EMBL/GenBank/DDBJ whole genome shotgun (WGS) entry which is preliminary data.</text>
</comment>
<organism evidence="1 2">
    <name type="scientific">Mucuna pruriens</name>
    <name type="common">Velvet bean</name>
    <name type="synonym">Dolichos pruriens</name>
    <dbReference type="NCBI Taxonomy" id="157652"/>
    <lineage>
        <taxon>Eukaryota</taxon>
        <taxon>Viridiplantae</taxon>
        <taxon>Streptophyta</taxon>
        <taxon>Embryophyta</taxon>
        <taxon>Tracheophyta</taxon>
        <taxon>Spermatophyta</taxon>
        <taxon>Magnoliopsida</taxon>
        <taxon>eudicotyledons</taxon>
        <taxon>Gunneridae</taxon>
        <taxon>Pentapetalae</taxon>
        <taxon>rosids</taxon>
        <taxon>fabids</taxon>
        <taxon>Fabales</taxon>
        <taxon>Fabaceae</taxon>
        <taxon>Papilionoideae</taxon>
        <taxon>50 kb inversion clade</taxon>
        <taxon>NPAAA clade</taxon>
        <taxon>indigoferoid/millettioid clade</taxon>
        <taxon>Phaseoleae</taxon>
        <taxon>Mucuna</taxon>
    </lineage>
</organism>
<gene>
    <name evidence="1" type="ORF">CR513_53867</name>
</gene>